<feature type="compositionally biased region" description="Polar residues" evidence="1">
    <location>
        <begin position="168"/>
        <end position="182"/>
    </location>
</feature>
<protein>
    <submittedName>
        <fullName evidence="2">Uncharacterized protein</fullName>
    </submittedName>
</protein>
<accession>A0A9P8CPB9</accession>
<reference evidence="2" key="1">
    <citation type="journal article" date="2021" name="IMA Fungus">
        <title>Genomic characterization of three marine fungi, including Emericellopsis atlantica sp. nov. with signatures of a generalist lifestyle and marine biomass degradation.</title>
        <authorList>
            <person name="Hagestad O.C."/>
            <person name="Hou L."/>
            <person name="Andersen J.H."/>
            <person name="Hansen E.H."/>
            <person name="Altermark B."/>
            <person name="Li C."/>
            <person name="Kuhnert E."/>
            <person name="Cox R.J."/>
            <person name="Crous P.W."/>
            <person name="Spatafora J.W."/>
            <person name="Lail K."/>
            <person name="Amirebrahimi M."/>
            <person name="Lipzen A."/>
            <person name="Pangilinan J."/>
            <person name="Andreopoulos W."/>
            <person name="Hayes R.D."/>
            <person name="Ng V."/>
            <person name="Grigoriev I.V."/>
            <person name="Jackson S.A."/>
            <person name="Sutton T.D.S."/>
            <person name="Dobson A.D.W."/>
            <person name="Rama T."/>
        </authorList>
    </citation>
    <scope>NUCLEOTIDE SEQUENCE</scope>
    <source>
        <strain evidence="2">TS7</strain>
    </source>
</reference>
<evidence type="ECO:0000256" key="1">
    <source>
        <dbReference type="SAM" id="MobiDB-lite"/>
    </source>
</evidence>
<keyword evidence="3" id="KW-1185">Reference proteome</keyword>
<dbReference type="RefSeq" id="XP_046118292.1">
    <property type="nucleotide sequence ID" value="XM_046262210.1"/>
</dbReference>
<dbReference type="EMBL" id="MU251254">
    <property type="protein sequence ID" value="KAG9254368.1"/>
    <property type="molecule type" value="Genomic_DNA"/>
</dbReference>
<feature type="compositionally biased region" description="Polar residues" evidence="1">
    <location>
        <begin position="144"/>
        <end position="155"/>
    </location>
</feature>
<feature type="region of interest" description="Disordered" evidence="1">
    <location>
        <begin position="1"/>
        <end position="25"/>
    </location>
</feature>
<sequence>MSDHQCQHHGHDATPLKSVPNPSGVTSIITTGDKWSMATVHGGSRAAAMAQQMVDNCPRNEDDVFVVVTFNLTAVEGQARKAAEKNNQSTAEDAFLEIVVRDLAGNSEASGRDGLVATFRKIGRAKSASKNIPKESEESDAPMTDSSATPEGSTVDQKEALSPRAVDANSNAHKTPQQQAGHSSRESSPETSDDESTSSRDIVDVQKPALKGLQRPMRADDKDSYRIPKNDVPKTSVPAIRKETPRKTILQSSARFDPNSLFQS</sequence>
<dbReference type="GeneID" id="70293113"/>
<comment type="caution">
    <text evidence="2">The sequence shown here is derived from an EMBL/GenBank/DDBJ whole genome shotgun (WGS) entry which is preliminary data.</text>
</comment>
<evidence type="ECO:0000313" key="3">
    <source>
        <dbReference type="Proteomes" id="UP000887229"/>
    </source>
</evidence>
<name>A0A9P8CPB9_9HYPO</name>
<evidence type="ECO:0000313" key="2">
    <source>
        <dbReference type="EMBL" id="KAG9254368.1"/>
    </source>
</evidence>
<dbReference type="OrthoDB" id="10485353at2759"/>
<feature type="compositionally biased region" description="Basic and acidic residues" evidence="1">
    <location>
        <begin position="1"/>
        <end position="14"/>
    </location>
</feature>
<organism evidence="2 3">
    <name type="scientific">Emericellopsis atlantica</name>
    <dbReference type="NCBI Taxonomy" id="2614577"/>
    <lineage>
        <taxon>Eukaryota</taxon>
        <taxon>Fungi</taxon>
        <taxon>Dikarya</taxon>
        <taxon>Ascomycota</taxon>
        <taxon>Pezizomycotina</taxon>
        <taxon>Sordariomycetes</taxon>
        <taxon>Hypocreomycetidae</taxon>
        <taxon>Hypocreales</taxon>
        <taxon>Bionectriaceae</taxon>
        <taxon>Emericellopsis</taxon>
    </lineage>
</organism>
<feature type="compositionally biased region" description="Basic and acidic residues" evidence="1">
    <location>
        <begin position="217"/>
        <end position="232"/>
    </location>
</feature>
<feature type="compositionally biased region" description="Polar residues" evidence="1">
    <location>
        <begin position="249"/>
        <end position="264"/>
    </location>
</feature>
<feature type="region of interest" description="Disordered" evidence="1">
    <location>
        <begin position="126"/>
        <end position="264"/>
    </location>
</feature>
<proteinExistence type="predicted"/>
<dbReference type="Proteomes" id="UP000887229">
    <property type="component" value="Unassembled WGS sequence"/>
</dbReference>
<dbReference type="AlphaFoldDB" id="A0A9P8CPB9"/>
<gene>
    <name evidence="2" type="ORF">F5Z01DRAFT_636445</name>
</gene>